<reference evidence="2 3" key="1">
    <citation type="submission" date="2014-07" db="EMBL/GenBank/DDBJ databases">
        <title>Unique and conserved regions in Vibrio harveyi and related species in comparison with the shrimp pathogen Vibrio harveyi CAIM 1792.</title>
        <authorList>
            <person name="Espinoza-Valles I."/>
            <person name="Vora G."/>
            <person name="Leekitcharoenphon P."/>
            <person name="Ussery D."/>
            <person name="Hoj L."/>
            <person name="Gomez-Gil B."/>
        </authorList>
    </citation>
    <scope>NUCLEOTIDE SEQUENCE [LARGE SCALE GENOMIC DNA]</scope>
    <source>
        <strain evidence="3">CAIM 1854 / LMG 25443</strain>
    </source>
</reference>
<evidence type="ECO:0000256" key="1">
    <source>
        <dbReference type="SAM" id="Phobius"/>
    </source>
</evidence>
<dbReference type="EMBL" id="JPRD01000029">
    <property type="protein sequence ID" value="KIF51745.1"/>
    <property type="molecule type" value="Genomic_DNA"/>
</dbReference>
<dbReference type="RefSeq" id="WP_020196711.1">
    <property type="nucleotide sequence ID" value="NZ_BAOH01000068.1"/>
</dbReference>
<evidence type="ECO:0000313" key="2">
    <source>
        <dbReference type="EMBL" id="KIF51745.1"/>
    </source>
</evidence>
<dbReference type="Proteomes" id="UP000031586">
    <property type="component" value="Unassembled WGS sequence"/>
</dbReference>
<evidence type="ECO:0000313" key="3">
    <source>
        <dbReference type="Proteomes" id="UP000031586"/>
    </source>
</evidence>
<comment type="caution">
    <text evidence="2">The sequence shown here is derived from an EMBL/GenBank/DDBJ whole genome shotgun (WGS) entry which is preliminary data.</text>
</comment>
<accession>A0A0C1Z3W8</accession>
<protein>
    <submittedName>
        <fullName evidence="2">Uncharacterized protein</fullName>
    </submittedName>
</protein>
<keyword evidence="1" id="KW-1133">Transmembrane helix</keyword>
<organism evidence="2 3">
    <name type="scientific">Vibrio owensii CAIM 1854 = LMG 25443</name>
    <dbReference type="NCBI Taxonomy" id="1229493"/>
    <lineage>
        <taxon>Bacteria</taxon>
        <taxon>Pseudomonadati</taxon>
        <taxon>Pseudomonadota</taxon>
        <taxon>Gammaproteobacteria</taxon>
        <taxon>Vibrionales</taxon>
        <taxon>Vibrionaceae</taxon>
        <taxon>Vibrio</taxon>
    </lineage>
</organism>
<proteinExistence type="predicted"/>
<keyword evidence="1" id="KW-0472">Membrane</keyword>
<dbReference type="PATRIC" id="fig|1229493.5.peg.2733"/>
<dbReference type="AlphaFoldDB" id="A0A0C1Z3W8"/>
<gene>
    <name evidence="2" type="ORF">H735_17875</name>
</gene>
<name>A0A0C1Z3W8_9VIBR</name>
<feature type="transmembrane region" description="Helical" evidence="1">
    <location>
        <begin position="67"/>
        <end position="89"/>
    </location>
</feature>
<sequence length="133" mass="14986">MLSRAINELVFIILPFIAVLMFRLAEGSATELFYISDPAIASCIMWGQLAARYEALKGYKGENADNFVLFTNLLRLVASVALILYVLLLTKELGFWWHVVKNIFFAFTLFSYAFLSHLAFSMQAKIASLSSDT</sequence>
<keyword evidence="1" id="KW-0812">Transmembrane</keyword>
<feature type="transmembrane region" description="Helical" evidence="1">
    <location>
        <begin position="95"/>
        <end position="115"/>
    </location>
</feature>